<accession>A0AAD4KBM7</accession>
<dbReference type="EMBL" id="JAJJHW010000095">
    <property type="protein sequence ID" value="KAH8387547.1"/>
    <property type="molecule type" value="Genomic_DNA"/>
</dbReference>
<gene>
    <name evidence="2" type="ORF">KR093_007717</name>
</gene>
<dbReference type="SUPFAM" id="SSF47323">
    <property type="entry name" value="Anticodon-binding domain of a subclass of class I aminoacyl-tRNA synthetases"/>
    <property type="match status" value="1"/>
</dbReference>
<proteinExistence type="predicted"/>
<name>A0AAD4KBM7_9MUSC</name>
<dbReference type="InterPro" id="IPR008909">
    <property type="entry name" value="DALR_anticod-bd"/>
</dbReference>
<dbReference type="SMART" id="SM00836">
    <property type="entry name" value="DALR_1"/>
    <property type="match status" value="1"/>
</dbReference>
<keyword evidence="3" id="KW-1185">Reference proteome</keyword>
<dbReference type="GO" id="GO:0005524">
    <property type="term" value="F:ATP binding"/>
    <property type="evidence" value="ECO:0007669"/>
    <property type="project" value="InterPro"/>
</dbReference>
<feature type="domain" description="DALR anticodon binding" evidence="1">
    <location>
        <begin position="326"/>
        <end position="455"/>
    </location>
</feature>
<evidence type="ECO:0000259" key="1">
    <source>
        <dbReference type="SMART" id="SM00836"/>
    </source>
</evidence>
<dbReference type="GO" id="GO:0000049">
    <property type="term" value="F:tRNA binding"/>
    <property type="evidence" value="ECO:0007669"/>
    <property type="project" value="TreeGrafter"/>
</dbReference>
<reference evidence="2" key="1">
    <citation type="journal article" date="2021" name="Mol. Ecol. Resour.">
        <title>Phylogenomic analyses of the genus Drosophila reveals genomic signals of climate adaptation.</title>
        <authorList>
            <person name="Li F."/>
            <person name="Rane R.V."/>
            <person name="Luria V."/>
            <person name="Xiong Z."/>
            <person name="Chen J."/>
            <person name="Li Z."/>
            <person name="Catullo R.A."/>
            <person name="Griffin P.C."/>
            <person name="Schiffer M."/>
            <person name="Pearce S."/>
            <person name="Lee S.F."/>
            <person name="McElroy K."/>
            <person name="Stocker A."/>
            <person name="Shirriffs J."/>
            <person name="Cockerell F."/>
            <person name="Coppin C."/>
            <person name="Sgro C.M."/>
            <person name="Karger A."/>
            <person name="Cain J.W."/>
            <person name="Weber J.A."/>
            <person name="Santpere G."/>
            <person name="Kirschner M.W."/>
            <person name="Hoffmann A.A."/>
            <person name="Oakeshott J.G."/>
            <person name="Zhang G."/>
        </authorList>
    </citation>
    <scope>NUCLEOTIDE SEQUENCE</scope>
    <source>
        <strain evidence="2">BGI-SZ-2011g</strain>
    </source>
</reference>
<dbReference type="GO" id="GO:0006420">
    <property type="term" value="P:arginyl-tRNA aminoacylation"/>
    <property type="evidence" value="ECO:0007669"/>
    <property type="project" value="InterPro"/>
</dbReference>
<organism evidence="2 3">
    <name type="scientific">Drosophila rubida</name>
    <dbReference type="NCBI Taxonomy" id="30044"/>
    <lineage>
        <taxon>Eukaryota</taxon>
        <taxon>Metazoa</taxon>
        <taxon>Ecdysozoa</taxon>
        <taxon>Arthropoda</taxon>
        <taxon>Hexapoda</taxon>
        <taxon>Insecta</taxon>
        <taxon>Pterygota</taxon>
        <taxon>Neoptera</taxon>
        <taxon>Endopterygota</taxon>
        <taxon>Diptera</taxon>
        <taxon>Brachycera</taxon>
        <taxon>Muscomorpha</taxon>
        <taxon>Ephydroidea</taxon>
        <taxon>Drosophilidae</taxon>
        <taxon>Drosophila</taxon>
    </lineage>
</organism>
<dbReference type="AlphaFoldDB" id="A0AAD4KBM7"/>
<dbReference type="Pfam" id="PF05746">
    <property type="entry name" value="DALR_1"/>
    <property type="match status" value="1"/>
</dbReference>
<sequence>MSYNPIKELTQQLIYYFTMEPGEKKDAPPSSSWQHGELIRFNRDNVEQQGDLSISAIAKNWQYFCLKNGLTMRSMSQETLLPDEDSIKALLEYSKEGWLYPLSKVTLLHKERIALYFQREAIVVNVIQTILRQGDDYGKCPKRDDIDKAKARPSLCLKLHEELAHPDSGSSTKALHQFRAKQLHQIVRRLLDYTDWRLVEPNEVDQQAKDTLVVCVESSNQSSRMTIGPKPSHVVSLSCGPVLEPSTKMASTLTSDEYKALRANDMLLTAMHRSGMRDVSKNGDYKGLIQQLGRAAVIVDLFEVRHSSAVSLVRSGQSRSKGASFILYNSARMGTLIRLYDANKDTTKSDAAGQPPMDAILQKLTEEVEWELIYGYLLSFPDVVESTLTQLKQGHCGVHLLVRYIINLASTFSRFYRKYKVLWGAFTARIYLVKAVHQVLKSALALLGIEPVNCM</sequence>
<comment type="caution">
    <text evidence="2">The sequence shown here is derived from an EMBL/GenBank/DDBJ whole genome shotgun (WGS) entry which is preliminary data.</text>
</comment>
<dbReference type="Gene3D" id="1.10.730.10">
    <property type="entry name" value="Isoleucyl-tRNA Synthetase, Domain 1"/>
    <property type="match status" value="1"/>
</dbReference>
<dbReference type="InterPro" id="IPR009080">
    <property type="entry name" value="tRNAsynth_Ia_anticodon-bd"/>
</dbReference>
<evidence type="ECO:0000313" key="2">
    <source>
        <dbReference type="EMBL" id="KAH8387547.1"/>
    </source>
</evidence>
<dbReference type="PANTHER" id="PTHR16043">
    <property type="entry name" value="DALRD3 PROTEIN"/>
    <property type="match status" value="1"/>
</dbReference>
<dbReference type="PANTHER" id="PTHR16043:SF1">
    <property type="entry name" value="DALR ANTICODON-BINDING DOMAIN-CONTAINING PROTEIN 3"/>
    <property type="match status" value="1"/>
</dbReference>
<dbReference type="Proteomes" id="UP001200034">
    <property type="component" value="Unassembled WGS sequence"/>
</dbReference>
<dbReference type="GO" id="GO:0106217">
    <property type="term" value="P:tRNA C3-cytosine methylation"/>
    <property type="evidence" value="ECO:0007669"/>
    <property type="project" value="TreeGrafter"/>
</dbReference>
<evidence type="ECO:0000313" key="3">
    <source>
        <dbReference type="Proteomes" id="UP001200034"/>
    </source>
</evidence>
<protein>
    <recommendedName>
        <fullName evidence="1">DALR anticodon binding domain-containing protein</fullName>
    </recommendedName>
</protein>
<dbReference type="GO" id="GO:0004814">
    <property type="term" value="F:arginine-tRNA ligase activity"/>
    <property type="evidence" value="ECO:0007669"/>
    <property type="project" value="InterPro"/>
</dbReference>
<dbReference type="InterPro" id="IPR037380">
    <property type="entry name" value="DALRD3"/>
</dbReference>